<dbReference type="EMBL" id="SRSC01000004">
    <property type="protein sequence ID" value="TGU70814.1"/>
    <property type="molecule type" value="Genomic_DNA"/>
</dbReference>
<proteinExistence type="predicted"/>
<comment type="caution">
    <text evidence="1">The sequence shown here is derived from an EMBL/GenBank/DDBJ whole genome shotgun (WGS) entry which is preliminary data.</text>
</comment>
<dbReference type="Proteomes" id="UP000306416">
    <property type="component" value="Unassembled WGS sequence"/>
</dbReference>
<dbReference type="RefSeq" id="WP_135872172.1">
    <property type="nucleotide sequence ID" value="NZ_SRSC01000004.1"/>
</dbReference>
<keyword evidence="2" id="KW-1185">Reference proteome</keyword>
<evidence type="ECO:0000313" key="1">
    <source>
        <dbReference type="EMBL" id="TGU70814.1"/>
    </source>
</evidence>
<accession>A0A4S1CBR5</accession>
<dbReference type="AlphaFoldDB" id="A0A4S1CBR5"/>
<evidence type="ECO:0000313" key="2">
    <source>
        <dbReference type="Proteomes" id="UP000306416"/>
    </source>
</evidence>
<protein>
    <submittedName>
        <fullName evidence="1">Uncharacterized protein</fullName>
    </submittedName>
</protein>
<reference evidence="1 2" key="1">
    <citation type="submission" date="2019-04" db="EMBL/GenBank/DDBJ databases">
        <title>Geobacter oryzae sp. nov., ferric-reducing bacteria isolated from paddy soil.</title>
        <authorList>
            <person name="Xu Z."/>
            <person name="Masuda Y."/>
            <person name="Itoh H."/>
            <person name="Senoo K."/>
        </authorList>
    </citation>
    <scope>NUCLEOTIDE SEQUENCE [LARGE SCALE GENOMIC DNA]</scope>
    <source>
        <strain evidence="1 2">Red111</strain>
    </source>
</reference>
<name>A0A4S1CBR5_9BACT</name>
<sequence>MDSFDEAYARYLKLLAKLDRTDDVAEKNQLFRQLTHLLCELEQNLKAVKAKQGDWSRREELAYWI</sequence>
<gene>
    <name evidence="1" type="ORF">E4633_17640</name>
</gene>
<organism evidence="1 2">
    <name type="scientific">Geomonas terrae</name>
    <dbReference type="NCBI Taxonomy" id="2562681"/>
    <lineage>
        <taxon>Bacteria</taxon>
        <taxon>Pseudomonadati</taxon>
        <taxon>Thermodesulfobacteriota</taxon>
        <taxon>Desulfuromonadia</taxon>
        <taxon>Geobacterales</taxon>
        <taxon>Geobacteraceae</taxon>
        <taxon>Geomonas</taxon>
    </lineage>
</organism>